<dbReference type="InterPro" id="IPR029024">
    <property type="entry name" value="TerB-like"/>
</dbReference>
<dbReference type="InterPro" id="IPR007486">
    <property type="entry name" value="YebE"/>
</dbReference>
<evidence type="ECO:0000313" key="2">
    <source>
        <dbReference type="Proteomes" id="UP000018458"/>
    </source>
</evidence>
<sequence length="198" mass="22688">MKNIEDDNAQSMRDFNKNASSGLFAYYRNLDTAFTKETDPKNSLITSKAISLCEKWIQRRCTDVIGGRDVLQKRSISDDCFEILLRTLIFASRADGKIDKDEHNSIISVLKKFAKEEDMYGIVDTMLTEDLDVRKISSKILFKEEAVDAYFIAAMILQGDNFMERHFLELFAATLEITPSLQKKIEIDALKFVNSSQF</sequence>
<dbReference type="RefSeq" id="WP_009144258.1">
    <property type="nucleotide sequence ID" value="NZ_GL831071.1"/>
</dbReference>
<dbReference type="Proteomes" id="UP000018458">
    <property type="component" value="Unassembled WGS sequence"/>
</dbReference>
<evidence type="ECO:0000313" key="1">
    <source>
        <dbReference type="EMBL" id="EFY06146.1"/>
    </source>
</evidence>
<keyword evidence="2" id="KW-1185">Reference proteome</keyword>
<proteinExistence type="predicted"/>
<dbReference type="HOGENOM" id="CLU_1377493_0_0_6"/>
<name>E8LMX0_SUCHY</name>
<dbReference type="EMBL" id="AEVO01000150">
    <property type="protein sequence ID" value="EFY06146.1"/>
    <property type="molecule type" value="Genomic_DNA"/>
</dbReference>
<dbReference type="Pfam" id="PF04391">
    <property type="entry name" value="DUF533"/>
    <property type="match status" value="1"/>
</dbReference>
<accession>E8LMX0</accession>
<comment type="caution">
    <text evidence="1">The sequence shown here is derived from an EMBL/GenBank/DDBJ whole genome shotgun (WGS) entry which is preliminary data.</text>
</comment>
<dbReference type="eggNOG" id="COG2979">
    <property type="taxonomic scope" value="Bacteria"/>
</dbReference>
<dbReference type="STRING" id="762983.HMPREF9444_02119"/>
<dbReference type="OrthoDB" id="5459344at2"/>
<protein>
    <submittedName>
        <fullName evidence="1">Uncharacterized protein</fullName>
    </submittedName>
</protein>
<reference evidence="1 2" key="1">
    <citation type="submission" date="2011-01" db="EMBL/GenBank/DDBJ databases">
        <authorList>
            <person name="Weinstock G."/>
            <person name="Sodergren E."/>
            <person name="Clifton S."/>
            <person name="Fulton L."/>
            <person name="Fulton B."/>
            <person name="Courtney L."/>
            <person name="Fronick C."/>
            <person name="Harrison M."/>
            <person name="Strong C."/>
            <person name="Farmer C."/>
            <person name="Delahaunty K."/>
            <person name="Markovic C."/>
            <person name="Hall O."/>
            <person name="Minx P."/>
            <person name="Tomlinson C."/>
            <person name="Mitreva M."/>
            <person name="Hou S."/>
            <person name="Chen J."/>
            <person name="Wollam A."/>
            <person name="Pepin K.H."/>
            <person name="Johnson M."/>
            <person name="Bhonagiri V."/>
            <person name="Zhang X."/>
            <person name="Suruliraj S."/>
            <person name="Warren W."/>
            <person name="Chinwalla A."/>
            <person name="Mardis E.R."/>
            <person name="Wilson R.K."/>
        </authorList>
    </citation>
    <scope>NUCLEOTIDE SEQUENCE [LARGE SCALE GENOMIC DNA]</scope>
    <source>
        <strain evidence="2">DSM 22608 / JCM 16073 / KCTC 15190 / YIT 12066</strain>
    </source>
</reference>
<organism evidence="1 2">
    <name type="scientific">Succinatimonas hippei (strain DSM 22608 / JCM 16073 / KCTC 15190 / YIT 12066)</name>
    <dbReference type="NCBI Taxonomy" id="762983"/>
    <lineage>
        <taxon>Bacteria</taxon>
        <taxon>Pseudomonadati</taxon>
        <taxon>Pseudomonadota</taxon>
        <taxon>Gammaproteobacteria</taxon>
        <taxon>Aeromonadales</taxon>
        <taxon>Succinivibrionaceae</taxon>
        <taxon>Succinatimonas</taxon>
    </lineage>
</organism>
<gene>
    <name evidence="1" type="ORF">HMPREF9444_02119</name>
</gene>
<dbReference type="SUPFAM" id="SSF158682">
    <property type="entry name" value="TerB-like"/>
    <property type="match status" value="1"/>
</dbReference>
<dbReference type="AlphaFoldDB" id="E8LMX0"/>